<name>A0A7R9ZRE6_9STRA</name>
<evidence type="ECO:0000313" key="2">
    <source>
        <dbReference type="EMBL" id="CAD8341326.1"/>
    </source>
</evidence>
<accession>A0A7R9ZRE6</accession>
<feature type="region of interest" description="Disordered" evidence="1">
    <location>
        <begin position="34"/>
        <end position="55"/>
    </location>
</feature>
<proteinExistence type="predicted"/>
<dbReference type="EMBL" id="HBEF01021737">
    <property type="protein sequence ID" value="CAD8341326.1"/>
    <property type="molecule type" value="Transcribed_RNA"/>
</dbReference>
<organism evidence="2">
    <name type="scientific">Craspedostauros australis</name>
    <dbReference type="NCBI Taxonomy" id="1486917"/>
    <lineage>
        <taxon>Eukaryota</taxon>
        <taxon>Sar</taxon>
        <taxon>Stramenopiles</taxon>
        <taxon>Ochrophyta</taxon>
        <taxon>Bacillariophyta</taxon>
        <taxon>Bacillariophyceae</taxon>
        <taxon>Bacillariophycidae</taxon>
        <taxon>Naviculales</taxon>
        <taxon>Naviculaceae</taxon>
        <taxon>Craspedostauros</taxon>
    </lineage>
</organism>
<evidence type="ECO:0000256" key="1">
    <source>
        <dbReference type="SAM" id="MobiDB-lite"/>
    </source>
</evidence>
<protein>
    <submittedName>
        <fullName evidence="2">Uncharacterized protein</fullName>
    </submittedName>
</protein>
<sequence length="181" mass="21276">MDHSRFALFIANRHISLWTNDLYRQEQEKARLKEERAKAAAQSGTETKVDDAFDGDSVEERRRQEMHDLLVQDASIVEVCIASLVKSCDKYTHMAKSRKAWLEAKLRPQWMSRDAVKQRFGLDRWKNNPNPTNDFAKRREIFERQLEAIKRALELHDDGNVHLLQGMFHEQIQTKLDSLEL</sequence>
<reference evidence="2" key="1">
    <citation type="submission" date="2021-01" db="EMBL/GenBank/DDBJ databases">
        <authorList>
            <person name="Corre E."/>
            <person name="Pelletier E."/>
            <person name="Niang G."/>
            <person name="Scheremetjew M."/>
            <person name="Finn R."/>
            <person name="Kale V."/>
            <person name="Holt S."/>
            <person name="Cochrane G."/>
            <person name="Meng A."/>
            <person name="Brown T."/>
            <person name="Cohen L."/>
        </authorList>
    </citation>
    <scope>NUCLEOTIDE SEQUENCE</scope>
    <source>
        <strain evidence="2">CCMP3328</strain>
    </source>
</reference>
<gene>
    <name evidence="2" type="ORF">CAUS1442_LOCUS13461</name>
</gene>
<dbReference type="AlphaFoldDB" id="A0A7R9ZRE6"/>